<feature type="domain" description="U3 small nucleolar RNA-associated protein 6 homolog C-terminal" evidence="9">
    <location>
        <begin position="332"/>
        <end position="623"/>
    </location>
</feature>
<keyword evidence="6" id="KW-0508">mRNA splicing</keyword>
<dbReference type="PANTHER" id="PTHR23271">
    <property type="entry name" value="HEPATOCELLULAR CARCINOMA-ASSOCIATED ANTIGEN 66"/>
    <property type="match status" value="1"/>
</dbReference>
<dbReference type="Pfam" id="PF08640">
    <property type="entry name" value="U3_assoc_6"/>
    <property type="match status" value="1"/>
</dbReference>
<dbReference type="EMBL" id="ABEU02000005">
    <property type="protein sequence ID" value="PNR53563.1"/>
    <property type="molecule type" value="Genomic_DNA"/>
</dbReference>
<dbReference type="Gramene" id="Pp3c5_4450V3.2">
    <property type="protein sequence ID" value="Pp3c5_4450V3.2"/>
    <property type="gene ID" value="Pp3c5_4450"/>
</dbReference>
<dbReference type="SUPFAM" id="SSF48452">
    <property type="entry name" value="TPR-like"/>
    <property type="match status" value="2"/>
</dbReference>
<evidence type="ECO:0000313" key="11">
    <source>
        <dbReference type="EnsemblPlants" id="Pp3c5_4450V3.1"/>
    </source>
</evidence>
<dbReference type="GO" id="GO:0032040">
    <property type="term" value="C:small-subunit processome"/>
    <property type="evidence" value="ECO:0000318"/>
    <property type="project" value="GO_Central"/>
</dbReference>
<dbReference type="GO" id="GO:0030515">
    <property type="term" value="F:snoRNA binding"/>
    <property type="evidence" value="ECO:0000318"/>
    <property type="project" value="GO_Central"/>
</dbReference>
<dbReference type="PANTHER" id="PTHR23271:SF1">
    <property type="entry name" value="U3 SMALL NUCLEOLAR RNA-ASSOCIATED PROTEIN 6 HOMOLOG"/>
    <property type="match status" value="1"/>
</dbReference>
<keyword evidence="12" id="KW-1185">Reference proteome</keyword>
<reference evidence="10 12" key="2">
    <citation type="journal article" date="2018" name="Plant J.">
        <title>The Physcomitrella patens chromosome-scale assembly reveals moss genome structure and evolution.</title>
        <authorList>
            <person name="Lang D."/>
            <person name="Ullrich K.K."/>
            <person name="Murat F."/>
            <person name="Fuchs J."/>
            <person name="Jenkins J."/>
            <person name="Haas F.B."/>
            <person name="Piednoel M."/>
            <person name="Gundlach H."/>
            <person name="Van Bel M."/>
            <person name="Meyberg R."/>
            <person name="Vives C."/>
            <person name="Morata J."/>
            <person name="Symeonidi A."/>
            <person name="Hiss M."/>
            <person name="Muchero W."/>
            <person name="Kamisugi Y."/>
            <person name="Saleh O."/>
            <person name="Blanc G."/>
            <person name="Decker E.L."/>
            <person name="van Gessel N."/>
            <person name="Grimwood J."/>
            <person name="Hayes R.D."/>
            <person name="Graham S.W."/>
            <person name="Gunter L.E."/>
            <person name="McDaniel S.F."/>
            <person name="Hoernstein S.N.W."/>
            <person name="Larsson A."/>
            <person name="Li F.W."/>
            <person name="Perroud P.F."/>
            <person name="Phillips J."/>
            <person name="Ranjan P."/>
            <person name="Rokshar D.S."/>
            <person name="Rothfels C.J."/>
            <person name="Schneider L."/>
            <person name="Shu S."/>
            <person name="Stevenson D.W."/>
            <person name="Thummler F."/>
            <person name="Tillich M."/>
            <person name="Villarreal Aguilar J.C."/>
            <person name="Widiez T."/>
            <person name="Wong G.K."/>
            <person name="Wymore A."/>
            <person name="Zhang Y."/>
            <person name="Zimmer A.D."/>
            <person name="Quatrano R.S."/>
            <person name="Mayer K.F.X."/>
            <person name="Goodstein D."/>
            <person name="Casacuberta J.M."/>
            <person name="Vandepoele K."/>
            <person name="Reski R."/>
            <person name="Cuming A.C."/>
            <person name="Tuskan G.A."/>
            <person name="Maumus F."/>
            <person name="Salse J."/>
            <person name="Schmutz J."/>
            <person name="Rensing S.A."/>
        </authorList>
    </citation>
    <scope>NUCLEOTIDE SEQUENCE [LARGE SCALE GENOMIC DNA]</scope>
    <source>
        <strain evidence="11 12">cv. Gransden 2004</strain>
    </source>
</reference>
<evidence type="ECO:0000256" key="7">
    <source>
        <dbReference type="ARBA" id="ARBA00023242"/>
    </source>
</evidence>
<evidence type="ECO:0000313" key="10">
    <source>
        <dbReference type="EMBL" id="PNR53563.1"/>
    </source>
</evidence>
<evidence type="ECO:0000256" key="5">
    <source>
        <dbReference type="ARBA" id="ARBA00022737"/>
    </source>
</evidence>
<dbReference type="InterPro" id="IPR055347">
    <property type="entry name" value="UTP6_N"/>
</dbReference>
<evidence type="ECO:0000256" key="2">
    <source>
        <dbReference type="ARBA" id="ARBA00010734"/>
    </source>
</evidence>
<dbReference type="PaxDb" id="3218-PP1S41_237V6.1"/>
<keyword evidence="3" id="KW-0698">rRNA processing</keyword>
<dbReference type="GeneID" id="112282992"/>
<dbReference type="Proteomes" id="UP000006727">
    <property type="component" value="Chromosome 5"/>
</dbReference>
<dbReference type="InterPro" id="IPR059164">
    <property type="entry name" value="HAT_PRP39_C"/>
</dbReference>
<dbReference type="RefSeq" id="XP_024377031.1">
    <property type="nucleotide sequence ID" value="XM_024521263.2"/>
</dbReference>
<dbReference type="FunCoup" id="A0A2K1KIH6">
    <property type="interactions" value="3858"/>
</dbReference>
<keyword evidence="7" id="KW-0539">Nucleus</keyword>
<protein>
    <recommendedName>
        <fullName evidence="13">U3 small nucleolar RNA-associated protein 6 homolog</fullName>
    </recommendedName>
</protein>
<evidence type="ECO:0000259" key="9">
    <source>
        <dbReference type="Pfam" id="PF24892"/>
    </source>
</evidence>
<dbReference type="FunFam" id="1.25.40.10:FF:002895">
    <property type="entry name" value="Predicted protein"/>
    <property type="match status" value="1"/>
</dbReference>
<dbReference type="OrthoDB" id="28112at2759"/>
<accession>A0A2K1KIH6</accession>
<name>A0A2K1KIH6_PHYPA</name>
<evidence type="ECO:0000256" key="1">
    <source>
        <dbReference type="ARBA" id="ARBA00004604"/>
    </source>
</evidence>
<dbReference type="KEGG" id="ppp:112282992"/>
<comment type="subcellular location">
    <subcellularLocation>
        <location evidence="1">Nucleus</location>
        <location evidence="1">Nucleolus</location>
    </subcellularLocation>
</comment>
<dbReference type="InterPro" id="IPR011990">
    <property type="entry name" value="TPR-like_helical_dom_sf"/>
</dbReference>
<dbReference type="InterPro" id="IPR056907">
    <property type="entry name" value="UTP6_C"/>
</dbReference>
<evidence type="ECO:0000256" key="3">
    <source>
        <dbReference type="ARBA" id="ARBA00022552"/>
    </source>
</evidence>
<dbReference type="STRING" id="3218.A0A2K1KIH6"/>
<dbReference type="SMART" id="SM00386">
    <property type="entry name" value="HAT"/>
    <property type="match status" value="7"/>
</dbReference>
<feature type="domain" description="U3 small nucleolar RNA-associated protein 6 N-terminal" evidence="8">
    <location>
        <begin position="9"/>
        <end position="77"/>
    </location>
</feature>
<dbReference type="GO" id="GO:0034388">
    <property type="term" value="C:Pwp2p-containing subcomplex of 90S preribosome"/>
    <property type="evidence" value="ECO:0000318"/>
    <property type="project" value="GO_Central"/>
</dbReference>
<evidence type="ECO:0000259" key="8">
    <source>
        <dbReference type="Pfam" id="PF08640"/>
    </source>
</evidence>
<dbReference type="Pfam" id="PF24892">
    <property type="entry name" value="UTP6_C"/>
    <property type="match status" value="1"/>
</dbReference>
<organism evidence="10">
    <name type="scientific">Physcomitrium patens</name>
    <name type="common">Spreading-leaved earth moss</name>
    <name type="synonym">Physcomitrella patens</name>
    <dbReference type="NCBI Taxonomy" id="3218"/>
    <lineage>
        <taxon>Eukaryota</taxon>
        <taxon>Viridiplantae</taxon>
        <taxon>Streptophyta</taxon>
        <taxon>Embryophyta</taxon>
        <taxon>Bryophyta</taxon>
        <taxon>Bryophytina</taxon>
        <taxon>Bryopsida</taxon>
        <taxon>Funariidae</taxon>
        <taxon>Funariales</taxon>
        <taxon>Funariaceae</taxon>
        <taxon>Physcomitrium</taxon>
    </lineage>
</organism>
<reference evidence="10 12" key="1">
    <citation type="journal article" date="2008" name="Science">
        <title>The Physcomitrella genome reveals evolutionary insights into the conquest of land by plants.</title>
        <authorList>
            <person name="Rensing S."/>
            <person name="Lang D."/>
            <person name="Zimmer A."/>
            <person name="Terry A."/>
            <person name="Salamov A."/>
            <person name="Shapiro H."/>
            <person name="Nishiyama T."/>
            <person name="Perroud P.-F."/>
            <person name="Lindquist E."/>
            <person name="Kamisugi Y."/>
            <person name="Tanahashi T."/>
            <person name="Sakakibara K."/>
            <person name="Fujita T."/>
            <person name="Oishi K."/>
            <person name="Shin-I T."/>
            <person name="Kuroki Y."/>
            <person name="Toyoda A."/>
            <person name="Suzuki Y."/>
            <person name="Hashimoto A."/>
            <person name="Yamaguchi K."/>
            <person name="Sugano A."/>
            <person name="Kohara Y."/>
            <person name="Fujiyama A."/>
            <person name="Anterola A."/>
            <person name="Aoki S."/>
            <person name="Ashton N."/>
            <person name="Barbazuk W.B."/>
            <person name="Barker E."/>
            <person name="Bennetzen J."/>
            <person name="Bezanilla M."/>
            <person name="Blankenship R."/>
            <person name="Cho S.H."/>
            <person name="Dutcher S."/>
            <person name="Estelle M."/>
            <person name="Fawcett J.A."/>
            <person name="Gundlach H."/>
            <person name="Hanada K."/>
            <person name="Heyl A."/>
            <person name="Hicks K.A."/>
            <person name="Hugh J."/>
            <person name="Lohr M."/>
            <person name="Mayer K."/>
            <person name="Melkozernov A."/>
            <person name="Murata T."/>
            <person name="Nelson D."/>
            <person name="Pils B."/>
            <person name="Prigge M."/>
            <person name="Reiss B."/>
            <person name="Renner T."/>
            <person name="Rombauts S."/>
            <person name="Rushton P."/>
            <person name="Sanderfoot A."/>
            <person name="Schween G."/>
            <person name="Shiu S.-H."/>
            <person name="Stueber K."/>
            <person name="Theodoulou F.L."/>
            <person name="Tu H."/>
            <person name="Van de Peer Y."/>
            <person name="Verrier P.J."/>
            <person name="Waters E."/>
            <person name="Wood A."/>
            <person name="Yang L."/>
            <person name="Cove D."/>
            <person name="Cuming A."/>
            <person name="Hasebe M."/>
            <person name="Lucas S."/>
            <person name="Mishler D.B."/>
            <person name="Reski R."/>
            <person name="Grigoriev I."/>
            <person name="Quatrano R.S."/>
            <person name="Boore J.L."/>
        </authorList>
    </citation>
    <scope>NUCLEOTIDE SEQUENCE [LARGE SCALE GENOMIC DNA]</scope>
    <source>
        <strain evidence="11 12">cv. Gransden 2004</strain>
    </source>
</reference>
<comment type="similarity">
    <text evidence="2">Belongs to the UTP6 family.</text>
</comment>
<dbReference type="GO" id="GO:0000462">
    <property type="term" value="P:maturation of SSU-rRNA from tricistronic rRNA transcript (SSU-rRNA, 5.8S rRNA, LSU-rRNA)"/>
    <property type="evidence" value="ECO:0000318"/>
    <property type="project" value="GO_Central"/>
</dbReference>
<dbReference type="InterPro" id="IPR003107">
    <property type="entry name" value="HAT"/>
</dbReference>
<dbReference type="AlphaFoldDB" id="A0A2K1KIH6"/>
<evidence type="ECO:0000313" key="12">
    <source>
        <dbReference type="Proteomes" id="UP000006727"/>
    </source>
</evidence>
<keyword evidence="4" id="KW-0507">mRNA processing</keyword>
<sequence>MADTVAYHMERMLPELEDLEQRGLFSRDEIKEIARQRRDFEYLLKRHSALKQDFLRYVDYETQLETIRRARKKVLCESLKAKGESWRNSICDRSNAMRIMMIYERAVTKFKGDLELWLRYAEFCRARGTRRVQKVMMKAIQLHPAVPGLWIYAAVWEAEHNSNVTAARSLMQQGIRSCPKSEILWHEYFRMELIFAEKVKARRLVLGLASQEKPAIIEAGEVHENGVSNSETDVAATEEKPRVSHHTASCKIAQVIYRNAIAEIPDNLQFRQRFLEILETIDVEKLEALEEEIYAGMRKDFVTDENSWAWLARRQYVKAESKGMDILECRKEATNVYEEGLQSVSSARMYELYADFLINNLEHDDEQIEADQSSDGSQNLEKSAETLLTLYERAKVAGVESEALAQGQAGLLLRWGNVGSAIESLENSCKETASTCGSSRIWMQLFSIETKLSSVKNLQGSEQHMKLLKASLKMANDDVKILLQMAAEAQTVNRKQLDGFLQFLESILAGTIRKHAAAEVAAALVDYVFHAEGLQRAREIYSRLIALPSPGLNFLKSCIAIEAASVVDGNAEALKQLRKLFNLGVELYGHHDDGLWLEFCAQERKAGNIQEASNIYWRAKKALSNPSNFLEKYQLLQ</sequence>
<dbReference type="Gene3D" id="1.25.40.10">
    <property type="entry name" value="Tetratricopeptide repeat domain"/>
    <property type="match status" value="2"/>
</dbReference>
<dbReference type="InterPro" id="IPR013949">
    <property type="entry name" value="Utp6"/>
</dbReference>
<dbReference type="EnsemblPlants" id="Pp3c5_4450V3.1">
    <property type="protein sequence ID" value="Pp3c5_4450V3.1"/>
    <property type="gene ID" value="Pp3c5_4450"/>
</dbReference>
<dbReference type="Pfam" id="PF23241">
    <property type="entry name" value="HAT_PRP39_C"/>
    <property type="match status" value="1"/>
</dbReference>
<gene>
    <name evidence="11" type="primary">LOC112282992</name>
    <name evidence="10" type="ORF">PHYPA_007238</name>
</gene>
<evidence type="ECO:0008006" key="13">
    <source>
        <dbReference type="Google" id="ProtNLM"/>
    </source>
</evidence>
<proteinExistence type="inferred from homology"/>
<dbReference type="EnsemblPlants" id="Pp3c5_4450V3.2">
    <property type="protein sequence ID" value="Pp3c5_4450V3.2"/>
    <property type="gene ID" value="Pp3c5_4450"/>
</dbReference>
<keyword evidence="5" id="KW-0677">Repeat</keyword>
<evidence type="ECO:0000256" key="6">
    <source>
        <dbReference type="ARBA" id="ARBA00023187"/>
    </source>
</evidence>
<dbReference type="Gramene" id="Pp3c5_4450V3.1">
    <property type="protein sequence ID" value="Pp3c5_4450V3.1"/>
    <property type="gene ID" value="Pp3c5_4450"/>
</dbReference>
<evidence type="ECO:0000256" key="4">
    <source>
        <dbReference type="ARBA" id="ARBA00022664"/>
    </source>
</evidence>
<reference evidence="11" key="3">
    <citation type="submission" date="2020-12" db="UniProtKB">
        <authorList>
            <consortium name="EnsemblPlants"/>
        </authorList>
    </citation>
    <scope>IDENTIFICATION</scope>
</reference>